<gene>
    <name evidence="1" type="ORF">L6452_40414</name>
</gene>
<reference evidence="2" key="1">
    <citation type="journal article" date="2022" name="Mol. Ecol. Resour.">
        <title>The genomes of chicory, endive, great burdock and yacon provide insights into Asteraceae palaeo-polyploidization history and plant inulin production.</title>
        <authorList>
            <person name="Fan W."/>
            <person name="Wang S."/>
            <person name="Wang H."/>
            <person name="Wang A."/>
            <person name="Jiang F."/>
            <person name="Liu H."/>
            <person name="Zhao H."/>
            <person name="Xu D."/>
            <person name="Zhang Y."/>
        </authorList>
    </citation>
    <scope>NUCLEOTIDE SEQUENCE [LARGE SCALE GENOMIC DNA]</scope>
    <source>
        <strain evidence="2">cv. Niubang</strain>
    </source>
</reference>
<accession>A0ACB8XLB7</accession>
<reference evidence="1 2" key="2">
    <citation type="journal article" date="2022" name="Mol. Ecol. Resour.">
        <title>The genomes of chicory, endive, great burdock and yacon provide insights into Asteraceae paleo-polyploidization history and plant inulin production.</title>
        <authorList>
            <person name="Fan W."/>
            <person name="Wang S."/>
            <person name="Wang H."/>
            <person name="Wang A."/>
            <person name="Jiang F."/>
            <person name="Liu H."/>
            <person name="Zhao H."/>
            <person name="Xu D."/>
            <person name="Zhang Y."/>
        </authorList>
    </citation>
    <scope>NUCLEOTIDE SEQUENCE [LARGE SCALE GENOMIC DNA]</scope>
    <source>
        <strain evidence="2">cv. Niubang</strain>
    </source>
</reference>
<proteinExistence type="predicted"/>
<comment type="caution">
    <text evidence="1">The sequence shown here is derived from an EMBL/GenBank/DDBJ whole genome shotgun (WGS) entry which is preliminary data.</text>
</comment>
<evidence type="ECO:0000313" key="2">
    <source>
        <dbReference type="Proteomes" id="UP001055879"/>
    </source>
</evidence>
<keyword evidence="2" id="KW-1185">Reference proteome</keyword>
<organism evidence="1 2">
    <name type="scientific">Arctium lappa</name>
    <name type="common">Greater burdock</name>
    <name type="synonym">Lappa major</name>
    <dbReference type="NCBI Taxonomy" id="4217"/>
    <lineage>
        <taxon>Eukaryota</taxon>
        <taxon>Viridiplantae</taxon>
        <taxon>Streptophyta</taxon>
        <taxon>Embryophyta</taxon>
        <taxon>Tracheophyta</taxon>
        <taxon>Spermatophyta</taxon>
        <taxon>Magnoliopsida</taxon>
        <taxon>eudicotyledons</taxon>
        <taxon>Gunneridae</taxon>
        <taxon>Pentapetalae</taxon>
        <taxon>asterids</taxon>
        <taxon>campanulids</taxon>
        <taxon>Asterales</taxon>
        <taxon>Asteraceae</taxon>
        <taxon>Carduoideae</taxon>
        <taxon>Cardueae</taxon>
        <taxon>Arctiinae</taxon>
        <taxon>Arctium</taxon>
    </lineage>
</organism>
<dbReference type="Proteomes" id="UP001055879">
    <property type="component" value="Linkage Group LG16"/>
</dbReference>
<sequence>MAVDNNNLPWSSLTLMIFTDFILHLPSIFLPSVSHHRLPTPLKLISNFLFFCGLQQPLLLHLQFQSSAYSGQTSY</sequence>
<dbReference type="EMBL" id="CM042062">
    <property type="protein sequence ID" value="KAI3669188.1"/>
    <property type="molecule type" value="Genomic_DNA"/>
</dbReference>
<name>A0ACB8XLB7_ARCLA</name>
<evidence type="ECO:0000313" key="1">
    <source>
        <dbReference type="EMBL" id="KAI3669188.1"/>
    </source>
</evidence>
<protein>
    <submittedName>
        <fullName evidence="1">Uncharacterized protein</fullName>
    </submittedName>
</protein>